<evidence type="ECO:0000313" key="1">
    <source>
        <dbReference type="EMBL" id="TXE15148.1"/>
    </source>
</evidence>
<reference evidence="2" key="1">
    <citation type="submission" date="2019-08" db="EMBL/GenBank/DDBJ databases">
        <title>Seonamhaeicola sediminis sp. nov., isolated from marine sediment.</title>
        <authorList>
            <person name="Cao W.R."/>
        </authorList>
    </citation>
    <scope>NUCLEOTIDE SEQUENCE [LARGE SCALE GENOMIC DNA]</scope>
    <source>
        <strain evidence="2">Gy8</strain>
    </source>
</reference>
<proteinExistence type="predicted"/>
<name>A0A5C7B2M1_9FLAO</name>
<dbReference type="Pfam" id="PF11015">
    <property type="entry name" value="DUF2853"/>
    <property type="match status" value="1"/>
</dbReference>
<dbReference type="InterPro" id="IPR021274">
    <property type="entry name" value="DUF2853"/>
</dbReference>
<keyword evidence="2" id="KW-1185">Reference proteome</keyword>
<dbReference type="OrthoDB" id="9812542at2"/>
<evidence type="ECO:0000313" key="2">
    <source>
        <dbReference type="Proteomes" id="UP000321790"/>
    </source>
</evidence>
<dbReference type="AlphaFoldDB" id="A0A5C7B2M1"/>
<dbReference type="EMBL" id="VOSC01000005">
    <property type="protein sequence ID" value="TXE15148.1"/>
    <property type="molecule type" value="Genomic_DNA"/>
</dbReference>
<dbReference type="InterPro" id="IPR023154">
    <property type="entry name" value="Jann4075-like_sf"/>
</dbReference>
<organism evidence="1 2">
    <name type="scientific">Seonamhaeicola algicola</name>
    <dbReference type="NCBI Taxonomy" id="1719036"/>
    <lineage>
        <taxon>Bacteria</taxon>
        <taxon>Pseudomonadati</taxon>
        <taxon>Bacteroidota</taxon>
        <taxon>Flavobacteriia</taxon>
        <taxon>Flavobacteriales</taxon>
        <taxon>Flavobacteriaceae</taxon>
    </lineage>
</organism>
<dbReference type="Gene3D" id="1.10.238.120">
    <property type="entry name" value="Jann4075-like"/>
    <property type="match status" value="1"/>
</dbReference>
<accession>A0A5C7B2M1</accession>
<comment type="caution">
    <text evidence="1">The sequence shown here is derived from an EMBL/GenBank/DDBJ whole genome shotgun (WGS) entry which is preliminary data.</text>
</comment>
<dbReference type="RefSeq" id="WP_147130640.1">
    <property type="nucleotide sequence ID" value="NZ_VOSC01000005.1"/>
</dbReference>
<dbReference type="Proteomes" id="UP000321790">
    <property type="component" value="Unassembled WGS sequence"/>
</dbReference>
<protein>
    <submittedName>
        <fullName evidence="1">DUF2853 family protein</fullName>
    </submittedName>
</protein>
<gene>
    <name evidence="1" type="ORF">FUA26_01165</name>
</gene>
<dbReference type="SUPFAM" id="SSF158587">
    <property type="entry name" value="Jann4075-like"/>
    <property type="match status" value="1"/>
</dbReference>
<sequence>MSKRDELIAKYEADLKEKCGVDADMDLLTKVTIGCGPSIYNADASTVSGSDQKELDTVKNNFLIKKLGLSESDDLDGAIASVIEQYGKSNRTKYRAVVYYLLTKHFNKEAIYS</sequence>